<sequence>MLILNQAFCPGDRLDPALLAEQLSASVTPVRDALNTLTGEGLVESRRAGGFHLPSLDEPGLRDMFVWEAQILRLALNEAQLMPASPTTHRQQLSYAERVAGAVGTVAEGSGNSEHARALARLGARLHSVRTLEEKVIENAPGELAHIEQALDQADRAALRRLWRAWYHRRVGAAAKLVRAAYRLRGSA</sequence>
<dbReference type="GO" id="GO:0003700">
    <property type="term" value="F:DNA-binding transcription factor activity"/>
    <property type="evidence" value="ECO:0007669"/>
    <property type="project" value="InterPro"/>
</dbReference>
<protein>
    <submittedName>
        <fullName evidence="5">GntR family transcriptional regulator</fullName>
    </submittedName>
</protein>
<organism evidence="5 6">
    <name type="scientific">Novosphingobium olei</name>
    <dbReference type="NCBI Taxonomy" id="2728851"/>
    <lineage>
        <taxon>Bacteria</taxon>
        <taxon>Pseudomonadati</taxon>
        <taxon>Pseudomonadota</taxon>
        <taxon>Alphaproteobacteria</taxon>
        <taxon>Sphingomonadales</taxon>
        <taxon>Sphingomonadaceae</taxon>
        <taxon>Novosphingobium</taxon>
    </lineage>
</organism>
<dbReference type="Gene3D" id="1.10.10.10">
    <property type="entry name" value="Winged helix-like DNA-binding domain superfamily/Winged helix DNA-binding domain"/>
    <property type="match status" value="1"/>
</dbReference>
<dbReference type="PANTHER" id="PTHR43537">
    <property type="entry name" value="TRANSCRIPTIONAL REGULATOR, GNTR FAMILY"/>
    <property type="match status" value="1"/>
</dbReference>
<dbReference type="GO" id="GO:0003677">
    <property type="term" value="F:DNA binding"/>
    <property type="evidence" value="ECO:0007669"/>
    <property type="project" value="UniProtKB-KW"/>
</dbReference>
<dbReference type="InterPro" id="IPR036388">
    <property type="entry name" value="WH-like_DNA-bd_sf"/>
</dbReference>
<keyword evidence="6" id="KW-1185">Reference proteome</keyword>
<dbReference type="InterPro" id="IPR000524">
    <property type="entry name" value="Tscrpt_reg_HTH_GntR"/>
</dbReference>
<reference evidence="5 6" key="1">
    <citation type="submission" date="2020-04" db="EMBL/GenBank/DDBJ databases">
        <title>Novosphingobium sp. TW-4 isolated from soil.</title>
        <authorList>
            <person name="Dahal R.H."/>
            <person name="Chaudhary D.K."/>
        </authorList>
    </citation>
    <scope>NUCLEOTIDE SEQUENCE [LARGE SCALE GENOMIC DNA]</scope>
    <source>
        <strain evidence="5 6">TW-4</strain>
    </source>
</reference>
<feature type="domain" description="HTH gntR-type" evidence="4">
    <location>
        <begin position="1"/>
        <end position="56"/>
    </location>
</feature>
<gene>
    <name evidence="5" type="ORF">HHL27_19860</name>
</gene>
<accession>A0A7Y0GCD2</accession>
<evidence type="ECO:0000256" key="1">
    <source>
        <dbReference type="ARBA" id="ARBA00023015"/>
    </source>
</evidence>
<evidence type="ECO:0000313" key="6">
    <source>
        <dbReference type="Proteomes" id="UP000583556"/>
    </source>
</evidence>
<dbReference type="AlphaFoldDB" id="A0A7Y0GCD2"/>
<name>A0A7Y0GCD2_9SPHN</name>
<comment type="caution">
    <text evidence="5">The sequence shown here is derived from an EMBL/GenBank/DDBJ whole genome shotgun (WGS) entry which is preliminary data.</text>
</comment>
<proteinExistence type="predicted"/>
<dbReference type="PANTHER" id="PTHR43537:SF5">
    <property type="entry name" value="UXU OPERON TRANSCRIPTIONAL REGULATOR"/>
    <property type="match status" value="1"/>
</dbReference>
<keyword evidence="3" id="KW-0804">Transcription</keyword>
<evidence type="ECO:0000256" key="2">
    <source>
        <dbReference type="ARBA" id="ARBA00023125"/>
    </source>
</evidence>
<dbReference type="PROSITE" id="PS50949">
    <property type="entry name" value="HTH_GNTR"/>
    <property type="match status" value="1"/>
</dbReference>
<evidence type="ECO:0000313" key="5">
    <source>
        <dbReference type="EMBL" id="NML95934.1"/>
    </source>
</evidence>
<dbReference type="SUPFAM" id="SSF46785">
    <property type="entry name" value="Winged helix' DNA-binding domain"/>
    <property type="match status" value="1"/>
</dbReference>
<dbReference type="Pfam" id="PF00392">
    <property type="entry name" value="GntR"/>
    <property type="match status" value="1"/>
</dbReference>
<dbReference type="EMBL" id="JABBGM010000014">
    <property type="protein sequence ID" value="NML95934.1"/>
    <property type="molecule type" value="Genomic_DNA"/>
</dbReference>
<dbReference type="SMART" id="SM00345">
    <property type="entry name" value="HTH_GNTR"/>
    <property type="match status" value="1"/>
</dbReference>
<dbReference type="Proteomes" id="UP000583556">
    <property type="component" value="Unassembled WGS sequence"/>
</dbReference>
<keyword evidence="1" id="KW-0805">Transcription regulation</keyword>
<dbReference type="InterPro" id="IPR036390">
    <property type="entry name" value="WH_DNA-bd_sf"/>
</dbReference>
<evidence type="ECO:0000256" key="3">
    <source>
        <dbReference type="ARBA" id="ARBA00023163"/>
    </source>
</evidence>
<evidence type="ECO:0000259" key="4">
    <source>
        <dbReference type="PROSITE" id="PS50949"/>
    </source>
</evidence>
<keyword evidence="2" id="KW-0238">DNA-binding</keyword>